<evidence type="ECO:0000256" key="5">
    <source>
        <dbReference type="HAMAP-Rule" id="MF_00291"/>
    </source>
</evidence>
<dbReference type="InterPro" id="IPR018130">
    <property type="entry name" value="Ribosomal_uS2_CS"/>
</dbReference>
<dbReference type="FunFam" id="1.10.287.610:FF:000001">
    <property type="entry name" value="30S ribosomal protein S2"/>
    <property type="match status" value="1"/>
</dbReference>
<comment type="similarity">
    <text evidence="1 5 6">Belongs to the universal ribosomal protein uS2 family.</text>
</comment>
<gene>
    <name evidence="5 7" type="primary">rpsB</name>
    <name evidence="7" type="ORF">F4Y08_08640</name>
</gene>
<reference evidence="7" key="1">
    <citation type="submission" date="2019-09" db="EMBL/GenBank/DDBJ databases">
        <title>Characterisation of the sponge microbiome using genome-centric metagenomics.</title>
        <authorList>
            <person name="Engelberts J.P."/>
            <person name="Robbins S.J."/>
            <person name="De Goeij J.M."/>
            <person name="Aranda M."/>
            <person name="Bell S.C."/>
            <person name="Webster N.S."/>
        </authorList>
    </citation>
    <scope>NUCLEOTIDE SEQUENCE</scope>
    <source>
        <strain evidence="7">SB0662_bin_9</strain>
    </source>
</reference>
<evidence type="ECO:0000256" key="4">
    <source>
        <dbReference type="ARBA" id="ARBA00035256"/>
    </source>
</evidence>
<dbReference type="GO" id="GO:0003735">
    <property type="term" value="F:structural constituent of ribosome"/>
    <property type="evidence" value="ECO:0007669"/>
    <property type="project" value="InterPro"/>
</dbReference>
<sequence length="297" mass="33198">MSERKRIDRSKLKPVVLDLLKTGAHFGHATHSWNPKMTPYIFTEKEGQHVIDLEITAEGIFETMKRVSDVVAKNGKIIFVGTKRQAVKSIEDAAKACSQHYINIRWLGGTLTNWQTISERIKYLNEREAQFEAGEFNALNKKEQLDIQKEIDKLNRRLGGIKELTSLPDLLFVVDTQRESLAIKEAARVGIPVIALVDTNCDPDPIDLVIPCNDDSHRPIRYIASLVASAANEGRERHLKDLAKGPSDAEIEAEVAREYIDDIAEEVEAADEEELLGPGALKLIAEMGDAEETETET</sequence>
<protein>
    <recommendedName>
        <fullName evidence="4 5">Small ribosomal subunit protein uS2</fullName>
    </recommendedName>
</protein>
<dbReference type="InterPro" id="IPR023591">
    <property type="entry name" value="Ribosomal_uS2_flav_dom_sf"/>
</dbReference>
<organism evidence="7">
    <name type="scientific">Caldilineaceae bacterium SB0662_bin_9</name>
    <dbReference type="NCBI Taxonomy" id="2605258"/>
    <lineage>
        <taxon>Bacteria</taxon>
        <taxon>Bacillati</taxon>
        <taxon>Chloroflexota</taxon>
        <taxon>Caldilineae</taxon>
        <taxon>Caldilineales</taxon>
        <taxon>Caldilineaceae</taxon>
    </lineage>
</organism>
<evidence type="ECO:0000313" key="7">
    <source>
        <dbReference type="EMBL" id="MYD90384.1"/>
    </source>
</evidence>
<evidence type="ECO:0000256" key="1">
    <source>
        <dbReference type="ARBA" id="ARBA00006242"/>
    </source>
</evidence>
<dbReference type="CDD" id="cd01425">
    <property type="entry name" value="RPS2"/>
    <property type="match status" value="1"/>
</dbReference>
<dbReference type="PROSITE" id="PS00962">
    <property type="entry name" value="RIBOSOMAL_S2_1"/>
    <property type="match status" value="1"/>
</dbReference>
<dbReference type="PRINTS" id="PR00395">
    <property type="entry name" value="RIBOSOMALS2"/>
</dbReference>
<dbReference type="AlphaFoldDB" id="A0A6B1DVI6"/>
<dbReference type="EMBL" id="VXPY01000059">
    <property type="protein sequence ID" value="MYD90384.1"/>
    <property type="molecule type" value="Genomic_DNA"/>
</dbReference>
<evidence type="ECO:0000256" key="3">
    <source>
        <dbReference type="ARBA" id="ARBA00023274"/>
    </source>
</evidence>
<dbReference type="InterPro" id="IPR005706">
    <property type="entry name" value="Ribosomal_uS2_bac/mit/plastid"/>
</dbReference>
<proteinExistence type="inferred from homology"/>
<evidence type="ECO:0000256" key="2">
    <source>
        <dbReference type="ARBA" id="ARBA00022980"/>
    </source>
</evidence>
<dbReference type="PANTHER" id="PTHR12534:SF0">
    <property type="entry name" value="SMALL RIBOSOMAL SUBUNIT PROTEIN US2M"/>
    <property type="match status" value="1"/>
</dbReference>
<dbReference type="SUPFAM" id="SSF52313">
    <property type="entry name" value="Ribosomal protein S2"/>
    <property type="match status" value="1"/>
</dbReference>
<dbReference type="InterPro" id="IPR001865">
    <property type="entry name" value="Ribosomal_uS2"/>
</dbReference>
<keyword evidence="2 5" id="KW-0689">Ribosomal protein</keyword>
<dbReference type="PROSITE" id="PS00963">
    <property type="entry name" value="RIBOSOMAL_S2_2"/>
    <property type="match status" value="1"/>
</dbReference>
<dbReference type="Pfam" id="PF00318">
    <property type="entry name" value="Ribosomal_S2"/>
    <property type="match status" value="1"/>
</dbReference>
<comment type="caution">
    <text evidence="7">The sequence shown here is derived from an EMBL/GenBank/DDBJ whole genome shotgun (WGS) entry which is preliminary data.</text>
</comment>
<dbReference type="Gene3D" id="3.40.50.10490">
    <property type="entry name" value="Glucose-6-phosphate isomerase like protein, domain 1"/>
    <property type="match status" value="1"/>
</dbReference>
<dbReference type="PANTHER" id="PTHR12534">
    <property type="entry name" value="30S RIBOSOMAL PROTEIN S2 PROKARYOTIC AND ORGANELLAR"/>
    <property type="match status" value="1"/>
</dbReference>
<name>A0A6B1DVI6_9CHLR</name>
<dbReference type="Gene3D" id="1.10.287.610">
    <property type="entry name" value="Helix hairpin bin"/>
    <property type="match status" value="1"/>
</dbReference>
<dbReference type="GO" id="GO:0022627">
    <property type="term" value="C:cytosolic small ribosomal subunit"/>
    <property type="evidence" value="ECO:0007669"/>
    <property type="project" value="TreeGrafter"/>
</dbReference>
<evidence type="ECO:0000256" key="6">
    <source>
        <dbReference type="RuleBase" id="RU003631"/>
    </source>
</evidence>
<keyword evidence="3 5" id="KW-0687">Ribonucleoprotein</keyword>
<dbReference type="GO" id="GO:0006412">
    <property type="term" value="P:translation"/>
    <property type="evidence" value="ECO:0007669"/>
    <property type="project" value="UniProtKB-UniRule"/>
</dbReference>
<dbReference type="HAMAP" id="MF_00291_B">
    <property type="entry name" value="Ribosomal_uS2_B"/>
    <property type="match status" value="1"/>
</dbReference>
<dbReference type="NCBIfam" id="TIGR01011">
    <property type="entry name" value="rpsB_bact"/>
    <property type="match status" value="1"/>
</dbReference>
<accession>A0A6B1DVI6</accession>